<dbReference type="AlphaFoldDB" id="A0A1R1YTJ3"/>
<dbReference type="Proteomes" id="UP000187429">
    <property type="component" value="Unassembled WGS sequence"/>
</dbReference>
<dbReference type="EMBL" id="LSSM01000060">
    <property type="protein sequence ID" value="OMJ30201.1"/>
    <property type="molecule type" value="Genomic_DNA"/>
</dbReference>
<sequence length="93" mass="10925">MSWRPRFRSRYIARRLTQLPFSPIFRSTVHRWMNDRAKNFDRTGTPGHPGGHRAFIGALMRSAIHVFEVGHLWYVRSRVVLVRMNTGLCPVHP</sequence>
<name>A0A1R1YTJ3_9FUNG</name>
<keyword evidence="2" id="KW-1185">Reference proteome</keyword>
<proteinExistence type="predicted"/>
<protein>
    <submittedName>
        <fullName evidence="1">Uncharacterized protein</fullName>
    </submittedName>
</protein>
<evidence type="ECO:0000313" key="2">
    <source>
        <dbReference type="Proteomes" id="UP000187429"/>
    </source>
</evidence>
<comment type="caution">
    <text evidence="1">The sequence shown here is derived from an EMBL/GenBank/DDBJ whole genome shotgun (WGS) entry which is preliminary data.</text>
</comment>
<reference evidence="2" key="1">
    <citation type="submission" date="2017-01" db="EMBL/GenBank/DDBJ databases">
        <authorList>
            <person name="Wang Y."/>
            <person name="White M."/>
            <person name="Kvist S."/>
            <person name="Moncalvo J.-M."/>
        </authorList>
    </citation>
    <scope>NUCLEOTIDE SEQUENCE [LARGE SCALE GENOMIC DNA]</scope>
    <source>
        <strain evidence="2">ID-206-W2</strain>
    </source>
</reference>
<evidence type="ECO:0000313" key="1">
    <source>
        <dbReference type="EMBL" id="OMJ30201.1"/>
    </source>
</evidence>
<gene>
    <name evidence="1" type="ORF">AYI69_g259</name>
</gene>
<accession>A0A1R1YTJ3</accession>
<organism evidence="1 2">
    <name type="scientific">Smittium culicis</name>
    <dbReference type="NCBI Taxonomy" id="133412"/>
    <lineage>
        <taxon>Eukaryota</taxon>
        <taxon>Fungi</taxon>
        <taxon>Fungi incertae sedis</taxon>
        <taxon>Zoopagomycota</taxon>
        <taxon>Kickxellomycotina</taxon>
        <taxon>Harpellomycetes</taxon>
        <taxon>Harpellales</taxon>
        <taxon>Legeriomycetaceae</taxon>
        <taxon>Smittium</taxon>
    </lineage>
</organism>